<dbReference type="EMBL" id="BSOT01000009">
    <property type="protein sequence ID" value="GLR72427.1"/>
    <property type="molecule type" value="Genomic_DNA"/>
</dbReference>
<evidence type="ECO:0000256" key="1">
    <source>
        <dbReference type="SAM" id="SignalP"/>
    </source>
</evidence>
<evidence type="ECO:0000259" key="2">
    <source>
        <dbReference type="Pfam" id="PF07995"/>
    </source>
</evidence>
<comment type="caution">
    <text evidence="3">The sequence shown here is derived from an EMBL/GenBank/DDBJ whole genome shotgun (WGS) entry which is preliminary data.</text>
</comment>
<dbReference type="Gene3D" id="2.120.10.30">
    <property type="entry name" value="TolB, C-terminal domain"/>
    <property type="match status" value="1"/>
</dbReference>
<keyword evidence="4" id="KW-1185">Reference proteome</keyword>
<keyword evidence="1" id="KW-0732">Signal</keyword>
<dbReference type="Pfam" id="PF07995">
    <property type="entry name" value="GSDH"/>
    <property type="match status" value="1"/>
</dbReference>
<name>A0AA37T060_9ALTE</name>
<dbReference type="SUPFAM" id="SSF50952">
    <property type="entry name" value="Soluble quinoprotein glucose dehydrogenase"/>
    <property type="match status" value="1"/>
</dbReference>
<dbReference type="Proteomes" id="UP001156601">
    <property type="component" value="Unassembled WGS sequence"/>
</dbReference>
<feature type="signal peptide" evidence="1">
    <location>
        <begin position="1"/>
        <end position="24"/>
    </location>
</feature>
<organism evidence="3 4">
    <name type="scientific">Agaribacter marinus</name>
    <dbReference type="NCBI Taxonomy" id="1431249"/>
    <lineage>
        <taxon>Bacteria</taxon>
        <taxon>Pseudomonadati</taxon>
        <taxon>Pseudomonadota</taxon>
        <taxon>Gammaproteobacteria</taxon>
        <taxon>Alteromonadales</taxon>
        <taxon>Alteromonadaceae</taxon>
        <taxon>Agaribacter</taxon>
    </lineage>
</organism>
<reference evidence="3" key="1">
    <citation type="journal article" date="2014" name="Int. J. Syst. Evol. Microbiol.">
        <title>Complete genome sequence of Corynebacterium casei LMG S-19264T (=DSM 44701T), isolated from a smear-ripened cheese.</title>
        <authorList>
            <consortium name="US DOE Joint Genome Institute (JGI-PGF)"/>
            <person name="Walter F."/>
            <person name="Albersmeier A."/>
            <person name="Kalinowski J."/>
            <person name="Ruckert C."/>
        </authorList>
    </citation>
    <scope>NUCLEOTIDE SEQUENCE</scope>
    <source>
        <strain evidence="3">NBRC 110023</strain>
    </source>
</reference>
<dbReference type="AlphaFoldDB" id="A0AA37T060"/>
<dbReference type="PANTHER" id="PTHR19328">
    <property type="entry name" value="HEDGEHOG-INTERACTING PROTEIN"/>
    <property type="match status" value="1"/>
</dbReference>
<feature type="domain" description="Glucose/Sorbosone dehydrogenase" evidence="2">
    <location>
        <begin position="35"/>
        <end position="360"/>
    </location>
</feature>
<dbReference type="InterPro" id="IPR012938">
    <property type="entry name" value="Glc/Sorbosone_DH"/>
</dbReference>
<feature type="chain" id="PRO_5041245756" description="Glucose/Sorbosone dehydrogenase domain-containing protein" evidence="1">
    <location>
        <begin position="25"/>
        <end position="367"/>
    </location>
</feature>
<accession>A0AA37T060</accession>
<dbReference type="InterPro" id="IPR011042">
    <property type="entry name" value="6-blade_b-propeller_TolB-like"/>
</dbReference>
<gene>
    <name evidence="3" type="ORF">GCM10007852_33350</name>
</gene>
<dbReference type="InterPro" id="IPR011041">
    <property type="entry name" value="Quinoprot_gluc/sorb_DH_b-prop"/>
</dbReference>
<dbReference type="RefSeq" id="WP_284218837.1">
    <property type="nucleotide sequence ID" value="NZ_BSOT01000009.1"/>
</dbReference>
<dbReference type="PANTHER" id="PTHR19328:SF75">
    <property type="entry name" value="ALDOSE SUGAR DEHYDROGENASE YLII"/>
    <property type="match status" value="1"/>
</dbReference>
<proteinExistence type="predicted"/>
<evidence type="ECO:0000313" key="4">
    <source>
        <dbReference type="Proteomes" id="UP001156601"/>
    </source>
</evidence>
<protein>
    <recommendedName>
        <fullName evidence="2">Glucose/Sorbosone dehydrogenase domain-containing protein</fullName>
    </recommendedName>
</protein>
<sequence>MLKLIFSGIVTSSFLLITTSISQAAIKVTELASGLEHPWGIAFLPNGDALITERAGGLRKLSKNNELSAPILGLPDAVAKGQGGTLGLAISPNYDKDKLVYVCVNVERDNEWGSEVHAGMFDGQSLQDTKPVFIALPKAKSNYHFGCRVVFDNTGHLYVSLGDRGGFKDDAQSTDNHYGTVVRITSEGKVPSDNPFVSGTAPEVYTYGHRNVQGMVKHPTTGAIWTHEHGPKGGDEVNILSKGNNYGWPSITYGVNYDGSIISEETKADSMEQPLKYWVPSFAPSGMTFYSGSEFPEWKNNLFIGSLKDRYLKRLVVEDGKIISEENLLAERDERIRDVAQAPDGSLYVLTDSTDGKILRLSSADDK</sequence>
<evidence type="ECO:0000313" key="3">
    <source>
        <dbReference type="EMBL" id="GLR72427.1"/>
    </source>
</evidence>
<reference evidence="3" key="2">
    <citation type="submission" date="2023-01" db="EMBL/GenBank/DDBJ databases">
        <title>Draft genome sequence of Agaribacter marinus strain NBRC 110023.</title>
        <authorList>
            <person name="Sun Q."/>
            <person name="Mori K."/>
        </authorList>
    </citation>
    <scope>NUCLEOTIDE SEQUENCE</scope>
    <source>
        <strain evidence="3">NBRC 110023</strain>
    </source>
</reference>